<evidence type="ECO:0000313" key="1">
    <source>
        <dbReference type="EMBL" id="RHX85400.1"/>
    </source>
</evidence>
<name>A0A8B3CNT1_9LEPT</name>
<accession>A0A8B3CNT1</accession>
<proteinExistence type="predicted"/>
<sequence length="73" mass="8456">MVYSFLRIRLPIVPSGNSYIGGIWRTSKKSFEIEFSISQNFIRSNGIFVLSLIVSLCRKFFQWSASKMGAEEW</sequence>
<dbReference type="AlphaFoldDB" id="A0A8B3CNT1"/>
<organism evidence="1 2">
    <name type="scientific">Leptospira stimsonii</name>
    <dbReference type="NCBI Taxonomy" id="2202203"/>
    <lineage>
        <taxon>Bacteria</taxon>
        <taxon>Pseudomonadati</taxon>
        <taxon>Spirochaetota</taxon>
        <taxon>Spirochaetia</taxon>
        <taxon>Leptospirales</taxon>
        <taxon>Leptospiraceae</taxon>
        <taxon>Leptospira</taxon>
    </lineage>
</organism>
<reference evidence="2" key="1">
    <citation type="submission" date="2018-05" db="EMBL/GenBank/DDBJ databases">
        <title>Leptospira yasudae sp. nov. and Leptospira stimsonii sp. nov., two pathogenic species of the genus Leptospira isolated from environmental sources.</title>
        <authorList>
            <person name="Casanovas-Massana A."/>
            <person name="Hamond C."/>
            <person name="Santos L.A."/>
            <person name="Hacker K.P."/>
            <person name="Balassiano I."/>
            <person name="Medeiros M.A."/>
            <person name="Reis M.G."/>
            <person name="Ko A.I."/>
            <person name="Wunder E.A."/>
        </authorList>
    </citation>
    <scope>NUCLEOTIDE SEQUENCE [LARGE SCALE GENOMIC DNA]</scope>
    <source>
        <strain evidence="2">AMB6-RJ</strain>
    </source>
</reference>
<dbReference type="Proteomes" id="UP000266669">
    <property type="component" value="Unassembled WGS sequence"/>
</dbReference>
<dbReference type="EMBL" id="QHCS01000003">
    <property type="protein sequence ID" value="RHX85400.1"/>
    <property type="molecule type" value="Genomic_DNA"/>
</dbReference>
<evidence type="ECO:0000313" key="2">
    <source>
        <dbReference type="Proteomes" id="UP000266669"/>
    </source>
</evidence>
<gene>
    <name evidence="1" type="ORF">DLM78_14995</name>
</gene>
<comment type="caution">
    <text evidence="1">The sequence shown here is derived from an EMBL/GenBank/DDBJ whole genome shotgun (WGS) entry which is preliminary data.</text>
</comment>
<protein>
    <submittedName>
        <fullName evidence="1">Uncharacterized protein</fullName>
    </submittedName>
</protein>